<comment type="similarity">
    <text evidence="1">Belongs to the PPR family. P subfamily.</text>
</comment>
<dbReference type="OrthoDB" id="185373at2759"/>
<dbReference type="InterPro" id="IPR011990">
    <property type="entry name" value="TPR-like_helical_dom_sf"/>
</dbReference>
<name>A0A507EMQ1_9FUNG</name>
<dbReference type="AlphaFoldDB" id="A0A507EMQ1"/>
<dbReference type="STRING" id="246404.A0A507EMQ1"/>
<accession>A0A507EMQ1</accession>
<evidence type="ECO:0000256" key="3">
    <source>
        <dbReference type="SAM" id="MobiDB-lite"/>
    </source>
</evidence>
<keyword evidence="5" id="KW-1185">Reference proteome</keyword>
<dbReference type="Proteomes" id="UP000320333">
    <property type="component" value="Unassembled WGS sequence"/>
</dbReference>
<dbReference type="NCBIfam" id="TIGR00756">
    <property type="entry name" value="PPR"/>
    <property type="match status" value="1"/>
</dbReference>
<feature type="region of interest" description="Disordered" evidence="3">
    <location>
        <begin position="1"/>
        <end position="31"/>
    </location>
</feature>
<feature type="compositionally biased region" description="Polar residues" evidence="3">
    <location>
        <begin position="140"/>
        <end position="155"/>
    </location>
</feature>
<evidence type="ECO:0008006" key="6">
    <source>
        <dbReference type="Google" id="ProtNLM"/>
    </source>
</evidence>
<evidence type="ECO:0000313" key="4">
    <source>
        <dbReference type="EMBL" id="TPX65529.1"/>
    </source>
</evidence>
<feature type="region of interest" description="Disordered" evidence="3">
    <location>
        <begin position="140"/>
        <end position="159"/>
    </location>
</feature>
<feature type="compositionally biased region" description="Polar residues" evidence="3">
    <location>
        <begin position="1"/>
        <end position="20"/>
    </location>
</feature>
<dbReference type="InterPro" id="IPR050872">
    <property type="entry name" value="PPR_P_subfamily"/>
</dbReference>
<evidence type="ECO:0000256" key="2">
    <source>
        <dbReference type="PROSITE-ProRule" id="PRU00708"/>
    </source>
</evidence>
<dbReference type="PROSITE" id="PS51375">
    <property type="entry name" value="PPR"/>
    <property type="match status" value="1"/>
</dbReference>
<gene>
    <name evidence="4" type="ORF">CcCBS67573_g08088</name>
</gene>
<evidence type="ECO:0000256" key="1">
    <source>
        <dbReference type="ARBA" id="ARBA00007626"/>
    </source>
</evidence>
<organism evidence="4 5">
    <name type="scientific">Chytriomyces confervae</name>
    <dbReference type="NCBI Taxonomy" id="246404"/>
    <lineage>
        <taxon>Eukaryota</taxon>
        <taxon>Fungi</taxon>
        <taxon>Fungi incertae sedis</taxon>
        <taxon>Chytridiomycota</taxon>
        <taxon>Chytridiomycota incertae sedis</taxon>
        <taxon>Chytridiomycetes</taxon>
        <taxon>Chytridiales</taxon>
        <taxon>Chytriomycetaceae</taxon>
        <taxon>Chytriomyces</taxon>
    </lineage>
</organism>
<protein>
    <recommendedName>
        <fullName evidence="6">Pentacotripeptide-repeat region of PRORP domain-containing protein</fullName>
    </recommendedName>
</protein>
<proteinExistence type="inferred from homology"/>
<dbReference type="InterPro" id="IPR002885">
    <property type="entry name" value="PPR_rpt"/>
</dbReference>
<sequence>MSLRSFVTSTRRQLRRTSAASPPDPPINTSTPLNSSAFWQSAIAAKLEHVPKTTMPHAAPTISTSQRHVDTLSNPVLVMNLRRLLSSSPPSLPSLEAVFRLYIPITLSPTSVATLKDSDFTLLANYILRTAETHLNMNLQQPAPDTSLQDATDANTTKEEKPYDKTYIFTKLIRETTVTAKVELLASIASMMNHLVENADKPSSSLPAIFNSFSKLILSDIGRLKPKRLSSNTAIPTLAMLRTISNENEAAVFLTQLDAFIGKRGQRLDDYLFSAVISAFGFSNRADLAFQFYNALNENKDRNSAKMGIATYLSICQVLISANRIDDAVVVAIDMVGTGKVHPKQTTFNGLFRSLLKSEHIDAEKKQILIDKVVDNFWARVASKDDLVLASFRAGTGPYAKFLDILMRHYARSKQYERVITLARRLESQNVSLSVYANNTILNFLFWEGKEELAMMLFDELCGAAKLNQTQNPESNSPHKASINAHTLNIMLAHISKRKGTHSAITFFRTMQQTHPEILPDTISYSTLIHACFKARMPAKAKELHREMISLGLKPNLITCTALMDGLLKNNELTEAMKIFAWFQTPPPSTEEQQQLYEGPPDQIMHTSAIHNLSYTKESKSHVANAYNKFQELNEPPDIVLFNVLLHYFIRTKQSENTDMMLMDMEHLNLEPDSYTSTAIVYGLIAHGDYKAAEPAALKLIRNNMPITVHAITAVLKGLAKASRPVCMTRWIESFLPNAAKPITQSEAAVQELCTISKWTQKEQVLSEIFENPDCAVLDKLREGCSGEPDFMFYQTCVMGYLRIGAVECADALTRHLLVRGGDVVDLRGPAASHLVERVAKKWSALSDEKRGDDLRKVLKLHQ</sequence>
<dbReference type="Gene3D" id="1.25.40.10">
    <property type="entry name" value="Tetratricopeptide repeat domain"/>
    <property type="match status" value="3"/>
</dbReference>
<reference evidence="4 5" key="1">
    <citation type="journal article" date="2019" name="Sci. Rep.">
        <title>Comparative genomics of chytrid fungi reveal insights into the obligate biotrophic and pathogenic lifestyle of Synchytrium endobioticum.</title>
        <authorList>
            <person name="van de Vossenberg B.T.L.H."/>
            <person name="Warris S."/>
            <person name="Nguyen H.D.T."/>
            <person name="van Gent-Pelzer M.P.E."/>
            <person name="Joly D.L."/>
            <person name="van de Geest H.C."/>
            <person name="Bonants P.J.M."/>
            <person name="Smith D.S."/>
            <person name="Levesque C.A."/>
            <person name="van der Lee T.A.J."/>
        </authorList>
    </citation>
    <scope>NUCLEOTIDE SEQUENCE [LARGE SCALE GENOMIC DNA]</scope>
    <source>
        <strain evidence="4 5">CBS 675.73</strain>
    </source>
</reference>
<evidence type="ECO:0000313" key="5">
    <source>
        <dbReference type="Proteomes" id="UP000320333"/>
    </source>
</evidence>
<feature type="repeat" description="PPR" evidence="2">
    <location>
        <begin position="521"/>
        <end position="555"/>
    </location>
</feature>
<dbReference type="PANTHER" id="PTHR46128:SF193">
    <property type="entry name" value="TETRATRICOPEPTIDE-LIKE HELICAL DOMAIN SUPERFAMILY"/>
    <property type="match status" value="1"/>
</dbReference>
<dbReference type="PANTHER" id="PTHR46128">
    <property type="entry name" value="MITOCHONDRIAL GROUP I INTRON SPLICING FACTOR CCM1"/>
    <property type="match status" value="1"/>
</dbReference>
<dbReference type="Pfam" id="PF13041">
    <property type="entry name" value="PPR_2"/>
    <property type="match status" value="2"/>
</dbReference>
<comment type="caution">
    <text evidence="4">The sequence shown here is derived from an EMBL/GenBank/DDBJ whole genome shotgun (WGS) entry which is preliminary data.</text>
</comment>
<dbReference type="EMBL" id="QEAP01000482">
    <property type="protein sequence ID" value="TPX65529.1"/>
    <property type="molecule type" value="Genomic_DNA"/>
</dbReference>